<evidence type="ECO:0000256" key="1">
    <source>
        <dbReference type="SAM" id="MobiDB-lite"/>
    </source>
</evidence>
<organism evidence="4">
    <name type="scientific">Caenorhabditis remanei</name>
    <name type="common">Caenorhabditis vulgaris</name>
    <dbReference type="NCBI Taxonomy" id="31234"/>
    <lineage>
        <taxon>Eukaryota</taxon>
        <taxon>Metazoa</taxon>
        <taxon>Ecdysozoa</taxon>
        <taxon>Nematoda</taxon>
        <taxon>Chromadorea</taxon>
        <taxon>Rhabditida</taxon>
        <taxon>Rhabditina</taxon>
        <taxon>Rhabditomorpha</taxon>
        <taxon>Rhabditoidea</taxon>
        <taxon>Rhabditidae</taxon>
        <taxon>Peloderinae</taxon>
        <taxon>Caenorhabditis</taxon>
    </lineage>
</organism>
<proteinExistence type="predicted"/>
<accession>E3NKC0</accession>
<dbReference type="eggNOG" id="ENOG502THU5">
    <property type="taxonomic scope" value="Eukaryota"/>
</dbReference>
<feature type="chain" id="PRO_5012722978" evidence="2">
    <location>
        <begin position="16"/>
        <end position="198"/>
    </location>
</feature>
<name>E3NKC0_CAERE</name>
<reference evidence="3" key="1">
    <citation type="submission" date="2007-07" db="EMBL/GenBank/DDBJ databases">
        <title>PCAP assembly of the Caenorhabditis remanei genome.</title>
        <authorList>
            <consortium name="The Caenorhabditis remanei Sequencing Consortium"/>
            <person name="Wilson R.K."/>
        </authorList>
    </citation>
    <scope>NUCLEOTIDE SEQUENCE [LARGE SCALE GENOMIC DNA]</scope>
    <source>
        <strain evidence="3">PB4641</strain>
    </source>
</reference>
<feature type="signal peptide" evidence="2">
    <location>
        <begin position="1"/>
        <end position="15"/>
    </location>
</feature>
<evidence type="ECO:0000256" key="2">
    <source>
        <dbReference type="SAM" id="SignalP"/>
    </source>
</evidence>
<feature type="region of interest" description="Disordered" evidence="1">
    <location>
        <begin position="74"/>
        <end position="171"/>
    </location>
</feature>
<protein>
    <submittedName>
        <fullName evidence="3">Uncharacterized protein</fullName>
    </submittedName>
</protein>
<evidence type="ECO:0000313" key="3">
    <source>
        <dbReference type="EMBL" id="EFP02095.1"/>
    </source>
</evidence>
<feature type="compositionally biased region" description="Low complexity" evidence="1">
    <location>
        <begin position="74"/>
        <end position="120"/>
    </location>
</feature>
<dbReference type="InParanoid" id="E3NKC0"/>
<dbReference type="FunCoup" id="E3NKC0">
    <property type="interactions" value="1787"/>
</dbReference>
<sequence>MLGLLVFGLIAHVQTAPVGPNYDNIQYLHNFTLTYANNSLEGMGAIDNLTDVNPQMAQNLKSAINLALPGYLASSRTSSSTPSSSTSSASSSGASSTSTGSTGSSGSSAMPMASTTTSMPGRKRRAADPTSTTYPGVMATTTPSIFRDPASSSASSSTPSSLQPSTTQPYGTDEEFYARTDLVHFHVDINDLEGSGAI</sequence>
<dbReference type="OMA" id="DVNSQMA"/>
<dbReference type="AlphaFoldDB" id="E3NKC0"/>
<dbReference type="OrthoDB" id="5841338at2759"/>
<dbReference type="Proteomes" id="UP000008281">
    <property type="component" value="Unassembled WGS sequence"/>
</dbReference>
<gene>
    <name evidence="3" type="ORF">CRE_16487</name>
</gene>
<dbReference type="HOGENOM" id="CLU_1587974_0_0_1"/>
<feature type="compositionally biased region" description="Polar residues" evidence="1">
    <location>
        <begin position="129"/>
        <end position="144"/>
    </location>
</feature>
<keyword evidence="4" id="KW-1185">Reference proteome</keyword>
<dbReference type="EMBL" id="DS268792">
    <property type="protein sequence ID" value="EFP02095.1"/>
    <property type="molecule type" value="Genomic_DNA"/>
</dbReference>
<evidence type="ECO:0000313" key="4">
    <source>
        <dbReference type="Proteomes" id="UP000008281"/>
    </source>
</evidence>
<keyword evidence="2" id="KW-0732">Signal</keyword>
<feature type="compositionally biased region" description="Low complexity" evidence="1">
    <location>
        <begin position="149"/>
        <end position="169"/>
    </location>
</feature>